<sequence length="309" mass="34751">MFSIYIGTWSSTHALHIDILPPPLIIFLCLFSQFCIPAVQFSFFATIIALGIVQAMLIIRVWYLFLSQKFVQYGIMVLWAISMAVSLTYTGIAATHLDLLNGSNFALDSSGCRVARPVNFWRIFFPSLILHTILYVLTALRALRNRRVLKEAPVLKRLLRDGGLFFFVVFGEADHGCMPYLFLNCDTVSVGFTAVGSFLKDIPQINIPVIFSNYLIAVTSIAMSRIMFSIHSLASHLGSETGWLLSNVELRRIEWKKGATEGEIIVDCTPDSDDLESYGDEFRDGTLRSQSALKMSRVGMFNDDTMWSQ</sequence>
<evidence type="ECO:0000313" key="3">
    <source>
        <dbReference type="Proteomes" id="UP000799118"/>
    </source>
</evidence>
<evidence type="ECO:0000313" key="2">
    <source>
        <dbReference type="EMBL" id="KAE9397436.1"/>
    </source>
</evidence>
<keyword evidence="1" id="KW-1133">Transmembrane helix</keyword>
<evidence type="ECO:0000256" key="1">
    <source>
        <dbReference type="SAM" id="Phobius"/>
    </source>
</evidence>
<keyword evidence="1" id="KW-0472">Membrane</keyword>
<reference evidence="2" key="1">
    <citation type="journal article" date="2019" name="Environ. Microbiol.">
        <title>Fungal ecological strategies reflected in gene transcription - a case study of two litter decomposers.</title>
        <authorList>
            <person name="Barbi F."/>
            <person name="Kohler A."/>
            <person name="Barry K."/>
            <person name="Baskaran P."/>
            <person name="Daum C."/>
            <person name="Fauchery L."/>
            <person name="Ihrmark K."/>
            <person name="Kuo A."/>
            <person name="LaButti K."/>
            <person name="Lipzen A."/>
            <person name="Morin E."/>
            <person name="Grigoriev I.V."/>
            <person name="Henrissat B."/>
            <person name="Lindahl B."/>
            <person name="Martin F."/>
        </authorList>
    </citation>
    <scope>NUCLEOTIDE SEQUENCE</scope>
    <source>
        <strain evidence="2">JB14</strain>
    </source>
</reference>
<evidence type="ECO:0008006" key="4">
    <source>
        <dbReference type="Google" id="ProtNLM"/>
    </source>
</evidence>
<dbReference type="Proteomes" id="UP000799118">
    <property type="component" value="Unassembled WGS sequence"/>
</dbReference>
<keyword evidence="1" id="KW-0812">Transmembrane</keyword>
<feature type="transmembrane region" description="Helical" evidence="1">
    <location>
        <begin position="25"/>
        <end position="58"/>
    </location>
</feature>
<gene>
    <name evidence="2" type="ORF">BT96DRAFT_1020800</name>
</gene>
<protein>
    <recommendedName>
        <fullName evidence="4">Integral membrane protein</fullName>
    </recommendedName>
</protein>
<dbReference type="AlphaFoldDB" id="A0A6A4HHD6"/>
<feature type="transmembrane region" description="Helical" evidence="1">
    <location>
        <begin position="70"/>
        <end position="92"/>
    </location>
</feature>
<feature type="transmembrane region" description="Helical" evidence="1">
    <location>
        <begin position="123"/>
        <end position="143"/>
    </location>
</feature>
<organism evidence="2 3">
    <name type="scientific">Gymnopus androsaceus JB14</name>
    <dbReference type="NCBI Taxonomy" id="1447944"/>
    <lineage>
        <taxon>Eukaryota</taxon>
        <taxon>Fungi</taxon>
        <taxon>Dikarya</taxon>
        <taxon>Basidiomycota</taxon>
        <taxon>Agaricomycotina</taxon>
        <taxon>Agaricomycetes</taxon>
        <taxon>Agaricomycetidae</taxon>
        <taxon>Agaricales</taxon>
        <taxon>Marasmiineae</taxon>
        <taxon>Omphalotaceae</taxon>
        <taxon>Gymnopus</taxon>
    </lineage>
</organism>
<proteinExistence type="predicted"/>
<keyword evidence="3" id="KW-1185">Reference proteome</keyword>
<dbReference type="OrthoDB" id="2679643at2759"/>
<feature type="transmembrane region" description="Helical" evidence="1">
    <location>
        <begin position="202"/>
        <end position="223"/>
    </location>
</feature>
<name>A0A6A4HHD6_9AGAR</name>
<feature type="transmembrane region" description="Helical" evidence="1">
    <location>
        <begin position="164"/>
        <end position="182"/>
    </location>
</feature>
<accession>A0A6A4HHD6</accession>
<dbReference type="EMBL" id="ML769497">
    <property type="protein sequence ID" value="KAE9397436.1"/>
    <property type="molecule type" value="Genomic_DNA"/>
</dbReference>